<protein>
    <recommendedName>
        <fullName evidence="1">Integrase zinc-binding domain-containing protein</fullName>
    </recommendedName>
</protein>
<name>A0AAV3PA44_LITER</name>
<dbReference type="AlphaFoldDB" id="A0AAV3PA44"/>
<dbReference type="Proteomes" id="UP001454036">
    <property type="component" value="Unassembled WGS sequence"/>
</dbReference>
<dbReference type="PANTHER" id="PTHR48475:SF2">
    <property type="entry name" value="RIBONUCLEASE H"/>
    <property type="match status" value="1"/>
</dbReference>
<gene>
    <name evidence="2" type="ORF">LIER_36551</name>
</gene>
<dbReference type="InterPro" id="IPR041588">
    <property type="entry name" value="Integrase_H2C2"/>
</dbReference>
<evidence type="ECO:0000313" key="3">
    <source>
        <dbReference type="Proteomes" id="UP001454036"/>
    </source>
</evidence>
<reference evidence="2 3" key="1">
    <citation type="submission" date="2024-01" db="EMBL/GenBank/DDBJ databases">
        <title>The complete chloroplast genome sequence of Lithospermum erythrorhizon: insights into the phylogenetic relationship among Boraginaceae species and the maternal lineages of purple gromwells.</title>
        <authorList>
            <person name="Okada T."/>
            <person name="Watanabe K."/>
        </authorList>
    </citation>
    <scope>NUCLEOTIDE SEQUENCE [LARGE SCALE GENOMIC DNA]</scope>
</reference>
<evidence type="ECO:0000313" key="2">
    <source>
        <dbReference type="EMBL" id="GAA0147621.1"/>
    </source>
</evidence>
<accession>A0AAV3PA44</accession>
<keyword evidence="3" id="KW-1185">Reference proteome</keyword>
<dbReference type="EMBL" id="BAABME010016830">
    <property type="protein sequence ID" value="GAA0147621.1"/>
    <property type="molecule type" value="Genomic_DNA"/>
</dbReference>
<dbReference type="Gene3D" id="1.10.340.70">
    <property type="match status" value="1"/>
</dbReference>
<evidence type="ECO:0000259" key="1">
    <source>
        <dbReference type="Pfam" id="PF17921"/>
    </source>
</evidence>
<dbReference type="PANTHER" id="PTHR48475">
    <property type="entry name" value="RIBONUCLEASE H"/>
    <property type="match status" value="1"/>
</dbReference>
<proteinExistence type="predicted"/>
<sequence>MYDEELYKKSCDGPLLSCVLQEDIPRILAQVHQGWCGSHIGGRSVAVKITLIGYFWPTLVNDVMNFVKKCNVCQKMGSAQRQPTTSMTPILNLVPFAM</sequence>
<organism evidence="2 3">
    <name type="scientific">Lithospermum erythrorhizon</name>
    <name type="common">Purple gromwell</name>
    <name type="synonym">Lithospermum officinale var. erythrorhizon</name>
    <dbReference type="NCBI Taxonomy" id="34254"/>
    <lineage>
        <taxon>Eukaryota</taxon>
        <taxon>Viridiplantae</taxon>
        <taxon>Streptophyta</taxon>
        <taxon>Embryophyta</taxon>
        <taxon>Tracheophyta</taxon>
        <taxon>Spermatophyta</taxon>
        <taxon>Magnoliopsida</taxon>
        <taxon>eudicotyledons</taxon>
        <taxon>Gunneridae</taxon>
        <taxon>Pentapetalae</taxon>
        <taxon>asterids</taxon>
        <taxon>lamiids</taxon>
        <taxon>Boraginales</taxon>
        <taxon>Boraginaceae</taxon>
        <taxon>Boraginoideae</taxon>
        <taxon>Lithospermeae</taxon>
        <taxon>Lithospermum</taxon>
    </lineage>
</organism>
<feature type="domain" description="Integrase zinc-binding" evidence="1">
    <location>
        <begin position="22"/>
        <end position="77"/>
    </location>
</feature>
<comment type="caution">
    <text evidence="2">The sequence shown here is derived from an EMBL/GenBank/DDBJ whole genome shotgun (WGS) entry which is preliminary data.</text>
</comment>
<dbReference type="Pfam" id="PF17921">
    <property type="entry name" value="Integrase_H2C2"/>
    <property type="match status" value="1"/>
</dbReference>